<comment type="pathway">
    <text evidence="7">Porphyrin-containing compound metabolism; siroheme biosynthesis; precorrin-2 from uroporphyrinogen III: step 1/1.</text>
</comment>
<keyword evidence="6" id="KW-0627">Porphyrin biosynthesis</keyword>
<dbReference type="RefSeq" id="WP_079714214.1">
    <property type="nucleotide sequence ID" value="NZ_FUZC01000016.1"/>
</dbReference>
<dbReference type="EMBL" id="LKTS01000011">
    <property type="protein sequence ID" value="PKD19651.1"/>
    <property type="molecule type" value="Genomic_DNA"/>
</dbReference>
<dbReference type="InterPro" id="IPR035996">
    <property type="entry name" value="4pyrrol_Methylase_sf"/>
</dbReference>
<dbReference type="Pfam" id="PF00590">
    <property type="entry name" value="TP_methylase"/>
    <property type="match status" value="1"/>
</dbReference>
<evidence type="ECO:0000256" key="5">
    <source>
        <dbReference type="ARBA" id="ARBA00022691"/>
    </source>
</evidence>
<dbReference type="InterPro" id="IPR014776">
    <property type="entry name" value="4pyrrole_Mease_sub2"/>
</dbReference>
<protein>
    <recommendedName>
        <fullName evidence="2">uroporphyrinogen-III C-methyltransferase</fullName>
        <ecNumber evidence="2">2.1.1.107</ecNumber>
    </recommendedName>
</protein>
<dbReference type="InterPro" id="IPR050161">
    <property type="entry name" value="Siro_Cobalamin_biosynth"/>
</dbReference>
<keyword evidence="3 8" id="KW-0489">Methyltransferase</keyword>
<proteinExistence type="inferred from homology"/>
<dbReference type="InterPro" id="IPR000878">
    <property type="entry name" value="4pyrrol_Mease"/>
</dbReference>
<dbReference type="InterPro" id="IPR014777">
    <property type="entry name" value="4pyrrole_Mease_sub1"/>
</dbReference>
<dbReference type="Gene3D" id="3.40.1010.10">
    <property type="entry name" value="Cobalt-precorrin-4 Transmethylase, Domain 1"/>
    <property type="match status" value="1"/>
</dbReference>
<dbReference type="Gene3D" id="3.30.950.10">
    <property type="entry name" value="Methyltransferase, Cobalt-precorrin-4 Transmethylase, Domain 2"/>
    <property type="match status" value="1"/>
</dbReference>
<keyword evidence="4 8" id="KW-0808">Transferase</keyword>
<dbReference type="GO" id="GO:0004851">
    <property type="term" value="F:uroporphyrin-III C-methyltransferase activity"/>
    <property type="evidence" value="ECO:0007669"/>
    <property type="project" value="UniProtKB-EC"/>
</dbReference>
<evidence type="ECO:0000256" key="8">
    <source>
        <dbReference type="RuleBase" id="RU003960"/>
    </source>
</evidence>
<sequence length="270" mass="29034">MQTLIQNPKCTIVGAGPGDPDLLTLKAVKTLSIAAVVLYDALVNPQILEHASNAEKIFVGKRKGCHAYAQDQINELIVKFAREKGPVVRLKGGDPFVFGRGSEEKKYACAHGVKVEIIPGISSAISVPASAGIPVTKRHTAESFWVITGTTSGHKLSKDVALAAKTSATVVILMGMSKLAEIVALYKNEAKGELPIAIIQNGTWEDQKLIAGNIHNIENLVKKYKIGTPAIIIIGEVVKECEAYNNGVNNSEVDEFVLQNLNYLNLHQTA</sequence>
<evidence type="ECO:0000256" key="6">
    <source>
        <dbReference type="ARBA" id="ARBA00023244"/>
    </source>
</evidence>
<dbReference type="NCBIfam" id="NF004790">
    <property type="entry name" value="PRK06136.1"/>
    <property type="match status" value="1"/>
</dbReference>
<reference evidence="10 11" key="1">
    <citation type="submission" date="2015-10" db="EMBL/GenBank/DDBJ databases">
        <title>Draft genome sequence of Salegentibacter salinarum KCTC 12975.</title>
        <authorList>
            <person name="Lin W."/>
            <person name="Zheng Q."/>
        </authorList>
    </citation>
    <scope>NUCLEOTIDE SEQUENCE [LARGE SCALE GENOMIC DNA]</scope>
    <source>
        <strain evidence="10 11">KCTC 12975</strain>
    </source>
</reference>
<dbReference type="STRING" id="447422.SAMN05660903_03215"/>
<evidence type="ECO:0000313" key="10">
    <source>
        <dbReference type="EMBL" id="PKD19651.1"/>
    </source>
</evidence>
<dbReference type="CDD" id="cd11642">
    <property type="entry name" value="SUMT"/>
    <property type="match status" value="1"/>
</dbReference>
<dbReference type="GO" id="GO:0032259">
    <property type="term" value="P:methylation"/>
    <property type="evidence" value="ECO:0007669"/>
    <property type="project" value="UniProtKB-KW"/>
</dbReference>
<evidence type="ECO:0000256" key="7">
    <source>
        <dbReference type="ARBA" id="ARBA00025705"/>
    </source>
</evidence>
<name>A0A2N0TY49_9FLAO</name>
<organism evidence="10 11">
    <name type="scientific">Salegentibacter salinarum</name>
    <dbReference type="NCBI Taxonomy" id="447422"/>
    <lineage>
        <taxon>Bacteria</taxon>
        <taxon>Pseudomonadati</taxon>
        <taxon>Bacteroidota</taxon>
        <taxon>Flavobacteriia</taxon>
        <taxon>Flavobacteriales</taxon>
        <taxon>Flavobacteriaceae</taxon>
        <taxon>Salegentibacter</taxon>
    </lineage>
</organism>
<evidence type="ECO:0000256" key="2">
    <source>
        <dbReference type="ARBA" id="ARBA00012162"/>
    </source>
</evidence>
<comment type="caution">
    <text evidence="10">The sequence shown here is derived from an EMBL/GenBank/DDBJ whole genome shotgun (WGS) entry which is preliminary data.</text>
</comment>
<dbReference type="GO" id="GO:0019354">
    <property type="term" value="P:siroheme biosynthetic process"/>
    <property type="evidence" value="ECO:0007669"/>
    <property type="project" value="InterPro"/>
</dbReference>
<evidence type="ECO:0000313" key="11">
    <source>
        <dbReference type="Proteomes" id="UP000232673"/>
    </source>
</evidence>
<dbReference type="EC" id="2.1.1.107" evidence="2"/>
<dbReference type="PROSITE" id="PS00840">
    <property type="entry name" value="SUMT_2"/>
    <property type="match status" value="1"/>
</dbReference>
<dbReference type="PANTHER" id="PTHR45790">
    <property type="entry name" value="SIROHEME SYNTHASE-RELATED"/>
    <property type="match status" value="1"/>
</dbReference>
<gene>
    <name evidence="10" type="ORF">APR41_15655</name>
</gene>
<dbReference type="PANTHER" id="PTHR45790:SF3">
    <property type="entry name" value="S-ADENOSYL-L-METHIONINE-DEPENDENT UROPORPHYRINOGEN III METHYLTRANSFERASE, CHLOROPLASTIC"/>
    <property type="match status" value="1"/>
</dbReference>
<evidence type="ECO:0000256" key="3">
    <source>
        <dbReference type="ARBA" id="ARBA00022603"/>
    </source>
</evidence>
<dbReference type="SUPFAM" id="SSF53790">
    <property type="entry name" value="Tetrapyrrole methylase"/>
    <property type="match status" value="1"/>
</dbReference>
<dbReference type="Proteomes" id="UP000232673">
    <property type="component" value="Unassembled WGS sequence"/>
</dbReference>
<evidence type="ECO:0000256" key="4">
    <source>
        <dbReference type="ARBA" id="ARBA00022679"/>
    </source>
</evidence>
<dbReference type="FunFam" id="3.40.1010.10:FF:000001">
    <property type="entry name" value="Siroheme synthase"/>
    <property type="match status" value="1"/>
</dbReference>
<accession>A0A2N0TY49</accession>
<keyword evidence="11" id="KW-1185">Reference proteome</keyword>
<dbReference type="InterPro" id="IPR003043">
    <property type="entry name" value="Uropor_MeTrfase_CS"/>
</dbReference>
<dbReference type="AlphaFoldDB" id="A0A2N0TY49"/>
<dbReference type="OrthoDB" id="9815856at2"/>
<evidence type="ECO:0000256" key="1">
    <source>
        <dbReference type="ARBA" id="ARBA00005879"/>
    </source>
</evidence>
<feature type="domain" description="Tetrapyrrole methylase" evidence="9">
    <location>
        <begin position="9"/>
        <end position="216"/>
    </location>
</feature>
<dbReference type="NCBIfam" id="TIGR01469">
    <property type="entry name" value="cobA_cysG_Cterm"/>
    <property type="match status" value="1"/>
</dbReference>
<comment type="similarity">
    <text evidence="1 8">Belongs to the precorrin methyltransferase family.</text>
</comment>
<evidence type="ECO:0000259" key="9">
    <source>
        <dbReference type="Pfam" id="PF00590"/>
    </source>
</evidence>
<dbReference type="PROSITE" id="PS00839">
    <property type="entry name" value="SUMT_1"/>
    <property type="match status" value="1"/>
</dbReference>
<keyword evidence="5" id="KW-0949">S-adenosyl-L-methionine</keyword>
<dbReference type="InterPro" id="IPR006366">
    <property type="entry name" value="CobA/CysG_C"/>
</dbReference>